<dbReference type="SUPFAM" id="SSF52091">
    <property type="entry name" value="SpoIIaa-like"/>
    <property type="match status" value="1"/>
</dbReference>
<feature type="domain" description="STAS" evidence="1">
    <location>
        <begin position="1"/>
        <end position="111"/>
    </location>
</feature>
<dbReference type="InterPro" id="IPR036513">
    <property type="entry name" value="STAS_dom_sf"/>
</dbReference>
<dbReference type="Pfam" id="PF01740">
    <property type="entry name" value="STAS"/>
    <property type="match status" value="1"/>
</dbReference>
<protein>
    <submittedName>
        <fullName evidence="2">STAS domain-containing protein</fullName>
    </submittedName>
</protein>
<dbReference type="Gene3D" id="3.30.750.24">
    <property type="entry name" value="STAS domain"/>
    <property type="match status" value="1"/>
</dbReference>
<keyword evidence="3" id="KW-1185">Reference proteome</keyword>
<dbReference type="EMBL" id="JBHUMA010000007">
    <property type="protein sequence ID" value="MFD2599940.1"/>
    <property type="molecule type" value="Genomic_DNA"/>
</dbReference>
<organism evidence="2 3">
    <name type="scientific">Sphingobacterium corticis</name>
    <dbReference type="NCBI Taxonomy" id="1812823"/>
    <lineage>
        <taxon>Bacteria</taxon>
        <taxon>Pseudomonadati</taxon>
        <taxon>Bacteroidota</taxon>
        <taxon>Sphingobacteriia</taxon>
        <taxon>Sphingobacteriales</taxon>
        <taxon>Sphingobacteriaceae</taxon>
        <taxon>Sphingobacterium</taxon>
    </lineage>
</organism>
<name>A0ABW5NNF2_9SPHI</name>
<comment type="caution">
    <text evidence="2">The sequence shown here is derived from an EMBL/GenBank/DDBJ whole genome shotgun (WGS) entry which is preliminary data.</text>
</comment>
<sequence length="125" mass="14093">MKFTVEKGERFVVIEPHVTCLDGEVADKLKGEFMLLNTGGQRNIVLDINQVRSADEDGLRAGLLARRLCKSVGGLFILVNVHEDVFSYLKTVRLESYFKMADDVEGAKDMIFGNELRLDLRGEEE</sequence>
<accession>A0ABW5NNF2</accession>
<proteinExistence type="predicted"/>
<dbReference type="InterPro" id="IPR002645">
    <property type="entry name" value="STAS_dom"/>
</dbReference>
<gene>
    <name evidence="2" type="ORF">ACFSQ3_13360</name>
</gene>
<dbReference type="RefSeq" id="WP_380870081.1">
    <property type="nucleotide sequence ID" value="NZ_JBHUMA010000007.1"/>
</dbReference>
<reference evidence="3" key="1">
    <citation type="journal article" date="2019" name="Int. J. Syst. Evol. Microbiol.">
        <title>The Global Catalogue of Microorganisms (GCM) 10K type strain sequencing project: providing services to taxonomists for standard genome sequencing and annotation.</title>
        <authorList>
            <consortium name="The Broad Institute Genomics Platform"/>
            <consortium name="The Broad Institute Genome Sequencing Center for Infectious Disease"/>
            <person name="Wu L."/>
            <person name="Ma J."/>
        </authorList>
    </citation>
    <scope>NUCLEOTIDE SEQUENCE [LARGE SCALE GENOMIC DNA]</scope>
    <source>
        <strain evidence="3">KCTC 42248</strain>
    </source>
</reference>
<evidence type="ECO:0000259" key="1">
    <source>
        <dbReference type="PROSITE" id="PS50801"/>
    </source>
</evidence>
<dbReference type="CDD" id="cd07043">
    <property type="entry name" value="STAS_anti-anti-sigma_factors"/>
    <property type="match status" value="1"/>
</dbReference>
<dbReference type="Proteomes" id="UP001597393">
    <property type="component" value="Unassembled WGS sequence"/>
</dbReference>
<evidence type="ECO:0000313" key="2">
    <source>
        <dbReference type="EMBL" id="MFD2599940.1"/>
    </source>
</evidence>
<evidence type="ECO:0000313" key="3">
    <source>
        <dbReference type="Proteomes" id="UP001597393"/>
    </source>
</evidence>
<dbReference type="PROSITE" id="PS50801">
    <property type="entry name" value="STAS"/>
    <property type="match status" value="1"/>
</dbReference>